<sequence>MPNPNTDTRLEETTATRTPSDSMTSSRKSDGPATPTPTSNPASEGPEIGSSQTSQGIQVQENLIGSSVSSSSSSDVPESGSGRGRRASQLGSLTRSGLGMAPRRESDQLDTHHATEVNRASISATSSSEFPARGQRQVSIPSSSSYGHGYGSIHKSSLRRSFGTNTSSSSSLRFGPQAGLPSSSSSSSSTSSSGFSFGASPAPVPGSGSISAPGLSSDLRNNLSSFKFGSMGNDTVLSTPSAELGPFEYPVNPDVVEKEEEGGEAHRRSSGSSSLLNDNSNEWRYNYGHGHGHTVQSGLGLPARGLAEEAVAAGSGIGRLRRMSTMNQVVSMQPEVRRPSVVHSNTDPLVDVVATASVEVEERQEEEGTDAGDREGVTEGDMAKGSLALHKRRATLENNGQDTSSPSLGPLTLPPGSISAAALGTVNLINARRQSILSFGQGAPVETPVPPRLAGLHVGTGSPARMQGGALVGKDELGSISALRRGSLPVNNMHGVDMLGASARSRQQSLGISSVGASSSAFARASFSSFAGPIVSNPGTRYEQTTVSTPYLYNRRNSLAHHYSLGGAGPSTQGAGQAQHVRPGLPPWQPRRMSTSEASDAGRSVGGSSSTSSMRTVRADRLGSDVSTPMGLGEDKDVGYELSPGAVDEGLRRSMETFSFGTGGGTIHPPARSESPTDLDPMSSGDGGPVEAIGPSASYSFGRTSISSLSRSSSITSNEQARSRPGSISAVRAGLRSGRNESIGTGSGSGSGAGSRTSSRSGHREQEGQGTTGGSRRSSGTPDQDGMRSLESQGRLSGGLTSIRAGFQTMRDHDGHIRARTSSSSAGEDAEPPGQRLPPDSELDGQADARARMISAGSTSSSGSGGGGYDSQVICSSSSSASSTSSSSGGSIDGSGSRPTYGIRGTQGAGFGLDRFGRRRSRGRFGSASASASASAPRSGERAGLPCPVPEIPPFRGGLAMSPSTAESTITRSGGGWTSGSSGPSTPSVEDDYDYKHDPRQIDEEDEDVDALTPMTELDKGDVQVVLGPALPIDANLETGGKKEEGAQSLQDDGLYVVYEGE</sequence>
<feature type="region of interest" description="Disordered" evidence="1">
    <location>
        <begin position="358"/>
        <end position="380"/>
    </location>
</feature>
<feature type="compositionally biased region" description="Low complexity" evidence="1">
    <location>
        <begin position="979"/>
        <end position="988"/>
    </location>
</feature>
<feature type="compositionally biased region" description="Basic and acidic residues" evidence="1">
    <location>
        <begin position="102"/>
        <end position="116"/>
    </location>
</feature>
<name>A0A8K0NNY3_9TREE</name>
<organism evidence="2 3">
    <name type="scientific">Filobasidium floriforme</name>
    <dbReference type="NCBI Taxonomy" id="5210"/>
    <lineage>
        <taxon>Eukaryota</taxon>
        <taxon>Fungi</taxon>
        <taxon>Dikarya</taxon>
        <taxon>Basidiomycota</taxon>
        <taxon>Agaricomycotina</taxon>
        <taxon>Tremellomycetes</taxon>
        <taxon>Filobasidiales</taxon>
        <taxon>Filobasidiaceae</taxon>
        <taxon>Filobasidium</taxon>
    </lineage>
</organism>
<feature type="compositionally biased region" description="Low complexity" evidence="1">
    <location>
        <begin position="32"/>
        <end position="43"/>
    </location>
</feature>
<feature type="compositionally biased region" description="Low complexity" evidence="1">
    <location>
        <begin position="139"/>
        <end position="155"/>
    </location>
</feature>
<accession>A0A8K0NNY3</accession>
<protein>
    <submittedName>
        <fullName evidence="2">Uncharacterized protein</fullName>
    </submittedName>
</protein>
<dbReference type="AlphaFoldDB" id="A0A8K0NNY3"/>
<feature type="compositionally biased region" description="Low complexity" evidence="1">
    <location>
        <begin position="876"/>
        <end position="897"/>
    </location>
</feature>
<feature type="compositionally biased region" description="Low complexity" evidence="1">
    <location>
        <begin position="602"/>
        <end position="616"/>
    </location>
</feature>
<comment type="caution">
    <text evidence="2">The sequence shown here is derived from an EMBL/GenBank/DDBJ whole genome shotgun (WGS) entry which is preliminary data.</text>
</comment>
<feature type="compositionally biased region" description="Low complexity" evidence="1">
    <location>
        <begin position="65"/>
        <end position="80"/>
    </location>
</feature>
<feature type="compositionally biased region" description="Low complexity" evidence="1">
    <location>
        <begin position="181"/>
        <end position="201"/>
    </location>
</feature>
<evidence type="ECO:0000313" key="3">
    <source>
        <dbReference type="Proteomes" id="UP000812966"/>
    </source>
</evidence>
<keyword evidence="3" id="KW-1185">Reference proteome</keyword>
<feature type="compositionally biased region" description="Low complexity" evidence="1">
    <location>
        <begin position="703"/>
        <end position="717"/>
    </location>
</feature>
<feature type="region of interest" description="Disordered" evidence="1">
    <location>
        <begin position="656"/>
        <end position="1003"/>
    </location>
</feature>
<feature type="compositionally biased region" description="Polar residues" evidence="1">
    <location>
        <begin position="15"/>
        <end position="26"/>
    </location>
</feature>
<evidence type="ECO:0000256" key="1">
    <source>
        <dbReference type="SAM" id="MobiDB-lite"/>
    </source>
</evidence>
<dbReference type="EMBL" id="JABELV010000106">
    <property type="protein sequence ID" value="KAG7530879.1"/>
    <property type="molecule type" value="Genomic_DNA"/>
</dbReference>
<feature type="region of interest" description="Disordered" evidence="1">
    <location>
        <begin position="1"/>
        <end position="213"/>
    </location>
</feature>
<evidence type="ECO:0000313" key="2">
    <source>
        <dbReference type="EMBL" id="KAG7530879.1"/>
    </source>
</evidence>
<feature type="compositionally biased region" description="Polar residues" evidence="1">
    <location>
        <begin position="118"/>
        <end position="129"/>
    </location>
</feature>
<dbReference type="Proteomes" id="UP000812966">
    <property type="component" value="Unassembled WGS sequence"/>
</dbReference>
<feature type="region of interest" description="Disordered" evidence="1">
    <location>
        <begin position="562"/>
        <end position="644"/>
    </location>
</feature>
<gene>
    <name evidence="2" type="ORF">FFLO_04742</name>
</gene>
<feature type="region of interest" description="Disordered" evidence="1">
    <location>
        <begin position="257"/>
        <end position="278"/>
    </location>
</feature>
<feature type="compositionally biased region" description="Low complexity" evidence="1">
    <location>
        <begin position="924"/>
        <end position="944"/>
    </location>
</feature>
<proteinExistence type="predicted"/>
<feature type="compositionally biased region" description="Polar residues" evidence="1">
    <location>
        <begin position="49"/>
        <end position="64"/>
    </location>
</feature>
<reference evidence="2" key="1">
    <citation type="submission" date="2020-04" db="EMBL/GenBank/DDBJ databases">
        <title>Analysis of mating type loci in Filobasidium floriforme.</title>
        <authorList>
            <person name="Nowrousian M."/>
        </authorList>
    </citation>
    <scope>NUCLEOTIDE SEQUENCE</scope>
    <source>
        <strain evidence="2">CBS 6242</strain>
    </source>
</reference>